<dbReference type="Proteomes" id="UP000501738">
    <property type="component" value="Segment"/>
</dbReference>
<reference evidence="1 2" key="1">
    <citation type="journal article" date="2020" name="Microb. Biotechnol.">
        <title>Phage biocontrol to combat Pseudomonas syringae pathogens causing disease in cherry.</title>
        <authorList>
            <person name="Rabiey M."/>
            <person name="Roy S.R."/>
            <person name="Holtappels D."/>
            <person name="Franceschetti L."/>
            <person name="Quilty B.J."/>
            <person name="Creeth R."/>
            <person name="Sundin G.W."/>
            <person name="Wagemans J."/>
            <person name="Lavigne R."/>
            <person name="Jackson R.W."/>
        </authorList>
    </citation>
    <scope>NUCLEOTIDE SEQUENCE [LARGE SCALE GENOMIC DNA]</scope>
</reference>
<organism evidence="1 2">
    <name type="scientific">Pseudomonas phage MR5</name>
    <dbReference type="NCBI Taxonomy" id="2711172"/>
    <lineage>
        <taxon>Viruses</taxon>
        <taxon>Duplodnaviria</taxon>
        <taxon>Heunggongvirae</taxon>
        <taxon>Uroviricota</taxon>
        <taxon>Caudoviricetes</taxon>
        <taxon>Autographivirales</taxon>
        <taxon>Autoscriptoviridae</taxon>
        <taxon>Krylovirinae</taxon>
        <taxon>Mojovirus</taxon>
        <taxon>Mojovirus MR5</taxon>
    </lineage>
</organism>
<protein>
    <submittedName>
        <fullName evidence="1">Uncharacterized protein</fullName>
    </submittedName>
</protein>
<proteinExistence type="predicted"/>
<gene>
    <name evidence="1" type="ORF">PssvBMR5_gp32</name>
</gene>
<evidence type="ECO:0000313" key="2">
    <source>
        <dbReference type="Proteomes" id="UP000501738"/>
    </source>
</evidence>
<accession>A0A6M3TCQ0</accession>
<evidence type="ECO:0000313" key="1">
    <source>
        <dbReference type="EMBL" id="QJD54800.1"/>
    </source>
</evidence>
<keyword evidence="2" id="KW-1185">Reference proteome</keyword>
<dbReference type="EMBL" id="MT104468">
    <property type="protein sequence ID" value="QJD54800.1"/>
    <property type="molecule type" value="Genomic_DNA"/>
</dbReference>
<name>A0A6M3TCQ0_9CAUD</name>
<sequence>MHDVRKVFRSTFNRLSNDMTACVDTGNHGEAKLVLQQAQEALDNGSISLQQMGDIQSDFNTL</sequence>